<dbReference type="GO" id="GO:0046933">
    <property type="term" value="F:proton-transporting ATP synthase activity, rotational mechanism"/>
    <property type="evidence" value="ECO:0007669"/>
    <property type="project" value="UniProtKB-UniRule"/>
</dbReference>
<keyword evidence="5 13" id="KW-0375">Hydrogen ion transport</keyword>
<evidence type="ECO:0000256" key="11">
    <source>
        <dbReference type="ARBA" id="ARBA00025614"/>
    </source>
</evidence>
<keyword evidence="9 13" id="KW-0066">ATP synthesis</keyword>
<evidence type="ECO:0000256" key="9">
    <source>
        <dbReference type="ARBA" id="ARBA00023310"/>
    </source>
</evidence>
<evidence type="ECO:0000256" key="2">
    <source>
        <dbReference type="ARBA" id="ARBA00022448"/>
    </source>
</evidence>
<dbReference type="InterPro" id="IPR050059">
    <property type="entry name" value="ATP_synthase_B_chain"/>
</dbReference>
<dbReference type="GO" id="GO:0045259">
    <property type="term" value="C:proton-transporting ATP synthase complex"/>
    <property type="evidence" value="ECO:0007669"/>
    <property type="project" value="UniProtKB-KW"/>
</dbReference>
<dbReference type="Proteomes" id="UP000603545">
    <property type="component" value="Unassembled WGS sequence"/>
</dbReference>
<evidence type="ECO:0000256" key="10">
    <source>
        <dbReference type="ARBA" id="ARBA00025198"/>
    </source>
</evidence>
<comment type="subunit">
    <text evidence="13">F-type ATPases have 2 components, F(1) - the catalytic core - and F(0) - the membrane proton channel. F(1) has five subunits: alpha(3), beta(3), gamma(1), delta(1), epsilon(1). F(0) has three main subunits: a(1), b(2) and c(10-14). The alpha and beta chains form an alternating ring which encloses part of the gamma chain. F(1) is attached to F(0) by a central stalk formed by the gamma and epsilon chains, while a peripheral stalk is formed by the delta and b chains.</text>
</comment>
<comment type="function">
    <text evidence="10 13">F(1)F(0) ATP synthase produces ATP from ADP in the presence of a proton or sodium gradient. F-type ATPases consist of two structural domains, F(1) containing the extramembraneous catalytic core and F(0) containing the membrane proton channel, linked together by a central stalk and a peripheral stalk. During catalysis, ATP synthesis in the catalytic domain of F(1) is coupled via a rotary mechanism of the central stalk subunits to proton translocation.</text>
</comment>
<keyword evidence="3 13" id="KW-0138">CF(0)</keyword>
<evidence type="ECO:0000256" key="7">
    <source>
        <dbReference type="ARBA" id="ARBA00023065"/>
    </source>
</evidence>
<evidence type="ECO:0000256" key="3">
    <source>
        <dbReference type="ARBA" id="ARBA00022547"/>
    </source>
</evidence>
<comment type="caution">
    <text evidence="15">The sequence shown here is derived from an EMBL/GenBank/DDBJ whole genome shotgun (WGS) entry which is preliminary data.</text>
</comment>
<proteinExistence type="inferred from homology"/>
<dbReference type="HAMAP" id="MF_01398">
    <property type="entry name" value="ATP_synth_b_bprime"/>
    <property type="match status" value="1"/>
</dbReference>
<sequence length="259" mass="30159">MLIDWFTVIAQIINFLVLVYLLKRFLYGPIIKAMDRRQEKIALRLEGARKKKEEAEQETELFLKKNREFDARHEEMLSQIKKEAEARRVELIKEARSRVDADMARWYGAIEKEKETFLQDIRRHAVRHTCAIVSRAIKDLSNADLENRITSIFIERLQNVDNNEREALAQAIQHSMEGIKVNSAFEIPGESAKEIVQLLQKLTTDPVAVRFEILPELICGIELKLHGRKISWNIADYLESFEESMRATIEAKGIKKQPE</sequence>
<dbReference type="GO" id="GO:0046961">
    <property type="term" value="F:proton-transporting ATPase activity, rotational mechanism"/>
    <property type="evidence" value="ECO:0007669"/>
    <property type="project" value="TreeGrafter"/>
</dbReference>
<evidence type="ECO:0000256" key="6">
    <source>
        <dbReference type="ARBA" id="ARBA00022989"/>
    </source>
</evidence>
<evidence type="ECO:0000256" key="13">
    <source>
        <dbReference type="HAMAP-Rule" id="MF_01398"/>
    </source>
</evidence>
<keyword evidence="13" id="KW-1003">Cell membrane</keyword>
<evidence type="ECO:0000256" key="5">
    <source>
        <dbReference type="ARBA" id="ARBA00022781"/>
    </source>
</evidence>
<keyword evidence="14" id="KW-0175">Coiled coil</keyword>
<feature type="transmembrane region" description="Helical" evidence="13">
    <location>
        <begin position="6"/>
        <end position="27"/>
    </location>
</feature>
<dbReference type="InterPro" id="IPR017707">
    <property type="entry name" value="Alt_ATP_synth_F0_bsu"/>
</dbReference>
<comment type="similarity">
    <text evidence="1 13">Belongs to the ATPase B chain family.</text>
</comment>
<keyword evidence="8 13" id="KW-0472">Membrane</keyword>
<dbReference type="Pfam" id="PF00430">
    <property type="entry name" value="ATP-synt_B"/>
    <property type="match status" value="1"/>
</dbReference>
<dbReference type="GO" id="GO:0005886">
    <property type="term" value="C:plasma membrane"/>
    <property type="evidence" value="ECO:0007669"/>
    <property type="project" value="UniProtKB-SubCell"/>
</dbReference>
<gene>
    <name evidence="13" type="primary">atpF</name>
    <name evidence="15" type="ORF">H8E80_01100</name>
</gene>
<dbReference type="EMBL" id="JACNLL010000016">
    <property type="protein sequence ID" value="MBC8198634.1"/>
    <property type="molecule type" value="Genomic_DNA"/>
</dbReference>
<accession>A0A8J6N3T6</accession>
<comment type="function">
    <text evidence="11">Component of the F(0) channel, it forms part of the peripheral stalk, linking F(1) to F(0). The b'-subunit is a diverged and duplicated form of b found in plants and photosynthetic bacteria.</text>
</comment>
<keyword evidence="4 13" id="KW-0812">Transmembrane</keyword>
<name>A0A8J6N3T6_9BACT</name>
<dbReference type="PANTHER" id="PTHR33445">
    <property type="entry name" value="ATP SYNTHASE SUBUNIT B', CHLOROPLASTIC"/>
    <property type="match status" value="1"/>
</dbReference>
<evidence type="ECO:0000313" key="15">
    <source>
        <dbReference type="EMBL" id="MBC8198634.1"/>
    </source>
</evidence>
<evidence type="ECO:0000256" key="14">
    <source>
        <dbReference type="SAM" id="Coils"/>
    </source>
</evidence>
<comment type="subcellular location">
    <subcellularLocation>
        <location evidence="13">Cell membrane</location>
        <topology evidence="13">Single-pass membrane protein</topology>
    </subcellularLocation>
    <subcellularLocation>
        <location evidence="12">Endomembrane system</location>
        <topology evidence="12">Single-pass membrane protein</topology>
    </subcellularLocation>
</comment>
<dbReference type="InterPro" id="IPR002146">
    <property type="entry name" value="ATP_synth_b/b'su_bac/chlpt"/>
</dbReference>
<dbReference type="PANTHER" id="PTHR33445:SF2">
    <property type="entry name" value="ATP SYNTHASE SUBUNIT B', CHLOROPLASTIC"/>
    <property type="match status" value="1"/>
</dbReference>
<evidence type="ECO:0000256" key="4">
    <source>
        <dbReference type="ARBA" id="ARBA00022692"/>
    </source>
</evidence>
<evidence type="ECO:0000313" key="16">
    <source>
        <dbReference type="Proteomes" id="UP000603545"/>
    </source>
</evidence>
<dbReference type="NCBIfam" id="TIGR03321">
    <property type="entry name" value="alt_F1F0_F0_B"/>
    <property type="match status" value="1"/>
</dbReference>
<keyword evidence="2 13" id="KW-0813">Transport</keyword>
<organism evidence="15 16">
    <name type="scientific">Candidatus Desulfaltia bathyphila</name>
    <dbReference type="NCBI Taxonomy" id="2841697"/>
    <lineage>
        <taxon>Bacteria</taxon>
        <taxon>Pseudomonadati</taxon>
        <taxon>Thermodesulfobacteriota</taxon>
        <taxon>Desulfobacteria</taxon>
        <taxon>Desulfobacterales</taxon>
        <taxon>Desulfobacterales incertae sedis</taxon>
        <taxon>Candidatus Desulfaltia</taxon>
    </lineage>
</organism>
<evidence type="ECO:0000256" key="12">
    <source>
        <dbReference type="ARBA" id="ARBA00037847"/>
    </source>
</evidence>
<evidence type="ECO:0000256" key="1">
    <source>
        <dbReference type="ARBA" id="ARBA00005513"/>
    </source>
</evidence>
<reference evidence="15 16" key="1">
    <citation type="submission" date="2020-08" db="EMBL/GenBank/DDBJ databases">
        <title>Bridging the membrane lipid divide: bacteria of the FCB group superphylum have the potential to synthesize archaeal ether lipids.</title>
        <authorList>
            <person name="Villanueva L."/>
            <person name="Von Meijenfeldt F.A.B."/>
            <person name="Westbye A.B."/>
            <person name="Yadav S."/>
            <person name="Hopmans E.C."/>
            <person name="Dutilh B.E."/>
            <person name="Sinninghe Damste J.S."/>
        </authorList>
    </citation>
    <scope>NUCLEOTIDE SEQUENCE [LARGE SCALE GENOMIC DNA]</scope>
    <source>
        <strain evidence="15">NIOZ-UU82</strain>
    </source>
</reference>
<keyword evidence="6 13" id="KW-1133">Transmembrane helix</keyword>
<dbReference type="GO" id="GO:0012505">
    <property type="term" value="C:endomembrane system"/>
    <property type="evidence" value="ECO:0007669"/>
    <property type="project" value="UniProtKB-SubCell"/>
</dbReference>
<dbReference type="AlphaFoldDB" id="A0A8J6N3T6"/>
<protein>
    <recommendedName>
        <fullName evidence="13">ATP synthase subunit b</fullName>
    </recommendedName>
    <alternativeName>
        <fullName evidence="13">ATP synthase F(0) sector subunit b</fullName>
    </alternativeName>
    <alternativeName>
        <fullName evidence="13">ATPase subunit I</fullName>
    </alternativeName>
    <alternativeName>
        <fullName evidence="13">F-type ATPase subunit b</fullName>
        <shortName evidence="13">F-ATPase subunit b</shortName>
    </alternativeName>
</protein>
<dbReference type="CDD" id="cd06503">
    <property type="entry name" value="ATP-synt_Fo_b"/>
    <property type="match status" value="1"/>
</dbReference>
<evidence type="ECO:0000256" key="8">
    <source>
        <dbReference type="ARBA" id="ARBA00023136"/>
    </source>
</evidence>
<keyword evidence="7 13" id="KW-0406">Ion transport</keyword>
<feature type="coiled-coil region" evidence="14">
    <location>
        <begin position="38"/>
        <end position="65"/>
    </location>
</feature>